<dbReference type="AlphaFoldDB" id="A0A8D5GC84"/>
<dbReference type="SUPFAM" id="SSF75169">
    <property type="entry name" value="DsrEFH-like"/>
    <property type="match status" value="1"/>
</dbReference>
<dbReference type="RefSeq" id="WP_221764451.1">
    <property type="nucleotide sequence ID" value="NZ_AP024110.1"/>
</dbReference>
<sequence>MGNKIAIVVLADTETNEGLGRVVNALAAAGECKESGDEVHIVFSGTATKWLTQLVKADHPAHGLFEAVKDKIDGACGFCANAFGQTDAVQSCGIRLLADSGPFMSYRQFTSENYQVLIF</sequence>
<evidence type="ECO:0000313" key="2">
    <source>
        <dbReference type="Proteomes" id="UP000826722"/>
    </source>
</evidence>
<accession>A0A8D5GC84</accession>
<gene>
    <name evidence="1" type="ORF">ZMTM_01330</name>
</gene>
<dbReference type="InterPro" id="IPR027396">
    <property type="entry name" value="DsrEFH-like"/>
</dbReference>
<dbReference type="Proteomes" id="UP000826722">
    <property type="component" value="Chromosome"/>
</dbReference>
<protein>
    <recommendedName>
        <fullName evidence="3">DsrE family protein</fullName>
    </recommendedName>
</protein>
<reference evidence="1" key="1">
    <citation type="journal article" date="2021" name="Arch. Microbiol.">
        <title>Methyloradius palustris gen. nov., sp. nov., a methanol-oxidizing bacterium isolated from snow.</title>
        <authorList>
            <person name="Miyadera T."/>
            <person name="Kojima H."/>
            <person name="Fukui M."/>
        </authorList>
    </citation>
    <scope>NUCLEOTIDE SEQUENCE</scope>
    <source>
        <strain evidence="1">Zm11</strain>
    </source>
</reference>
<proteinExistence type="predicted"/>
<evidence type="ECO:0000313" key="1">
    <source>
        <dbReference type="EMBL" id="BCM23874.1"/>
    </source>
</evidence>
<name>A0A8D5GC84_9PROT</name>
<organism evidence="1 2">
    <name type="scientific">Methyloradius palustris</name>
    <dbReference type="NCBI Taxonomy" id="2778876"/>
    <lineage>
        <taxon>Bacteria</taxon>
        <taxon>Pseudomonadati</taxon>
        <taxon>Pseudomonadota</taxon>
        <taxon>Betaproteobacteria</taxon>
        <taxon>Nitrosomonadales</taxon>
        <taxon>Methylophilaceae</taxon>
        <taxon>Methyloradius</taxon>
    </lineage>
</organism>
<dbReference type="KEGG" id="mpau:ZMTM_01330"/>
<keyword evidence="2" id="KW-1185">Reference proteome</keyword>
<dbReference type="EMBL" id="AP024110">
    <property type="protein sequence ID" value="BCM23874.1"/>
    <property type="molecule type" value="Genomic_DNA"/>
</dbReference>
<evidence type="ECO:0008006" key="3">
    <source>
        <dbReference type="Google" id="ProtNLM"/>
    </source>
</evidence>